<gene>
    <name evidence="2" type="ORF">IAA52_10455</name>
</gene>
<dbReference type="SUPFAM" id="SSF81606">
    <property type="entry name" value="PP2C-like"/>
    <property type="match status" value="1"/>
</dbReference>
<dbReference type="PROSITE" id="PS51746">
    <property type="entry name" value="PPM_2"/>
    <property type="match status" value="1"/>
</dbReference>
<reference evidence="2" key="2">
    <citation type="journal article" date="2021" name="PeerJ">
        <title>Extensive microbial diversity within the chicken gut microbiome revealed by metagenomics and culture.</title>
        <authorList>
            <person name="Gilroy R."/>
            <person name="Ravi A."/>
            <person name="Getino M."/>
            <person name="Pursley I."/>
            <person name="Horton D.L."/>
            <person name="Alikhan N.F."/>
            <person name="Baker D."/>
            <person name="Gharbi K."/>
            <person name="Hall N."/>
            <person name="Watson M."/>
            <person name="Adriaenssens E.M."/>
            <person name="Foster-Nyarko E."/>
            <person name="Jarju S."/>
            <person name="Secka A."/>
            <person name="Antonio M."/>
            <person name="Oren A."/>
            <person name="Chaudhuri R.R."/>
            <person name="La Ragione R."/>
            <person name="Hildebrand F."/>
            <person name="Pallen M.J."/>
        </authorList>
    </citation>
    <scope>NUCLEOTIDE SEQUENCE</scope>
    <source>
        <strain evidence="2">ChiSjej6B24-2974</strain>
    </source>
</reference>
<evidence type="ECO:0000313" key="2">
    <source>
        <dbReference type="EMBL" id="HIQ83507.1"/>
    </source>
</evidence>
<name>A0A9D0ZNK1_9FIRM</name>
<dbReference type="EMBL" id="DVFZ01000100">
    <property type="protein sequence ID" value="HIQ83507.1"/>
    <property type="molecule type" value="Genomic_DNA"/>
</dbReference>
<feature type="domain" description="PPM-type phosphatase" evidence="1">
    <location>
        <begin position="2"/>
        <end position="235"/>
    </location>
</feature>
<evidence type="ECO:0000313" key="3">
    <source>
        <dbReference type="Proteomes" id="UP000824260"/>
    </source>
</evidence>
<dbReference type="InterPro" id="IPR001932">
    <property type="entry name" value="PPM-type_phosphatase-like_dom"/>
</dbReference>
<organism evidence="2 3">
    <name type="scientific">Candidatus Pullichristensenella stercorigallinarum</name>
    <dbReference type="NCBI Taxonomy" id="2840909"/>
    <lineage>
        <taxon>Bacteria</taxon>
        <taxon>Bacillati</taxon>
        <taxon>Bacillota</taxon>
        <taxon>Clostridia</taxon>
        <taxon>Candidatus Pullichristensenella</taxon>
    </lineage>
</organism>
<dbReference type="InterPro" id="IPR015655">
    <property type="entry name" value="PP2C"/>
</dbReference>
<dbReference type="GO" id="GO:0004722">
    <property type="term" value="F:protein serine/threonine phosphatase activity"/>
    <property type="evidence" value="ECO:0007669"/>
    <property type="project" value="InterPro"/>
</dbReference>
<evidence type="ECO:0000259" key="1">
    <source>
        <dbReference type="PROSITE" id="PS51746"/>
    </source>
</evidence>
<dbReference type="NCBIfam" id="NF033484">
    <property type="entry name" value="Stp1_PP2C_phos"/>
    <property type="match status" value="1"/>
</dbReference>
<dbReference type="InterPro" id="IPR036457">
    <property type="entry name" value="PPM-type-like_dom_sf"/>
</dbReference>
<comment type="caution">
    <text evidence="2">The sequence shown here is derived from an EMBL/GenBank/DDBJ whole genome shotgun (WGS) entry which is preliminary data.</text>
</comment>
<sequence>MKVYAASDIGRVRPINEDSYYAPKPGEYFCAVADGMGGHNAGEVASAMAIRVLEEEMRTPTQPTEEALRRAVERANAEIFRASQEREGCAGMGTTITALCMEGKITHIAQVGDSRAYLIRNRAILQVTTDHTLVEEMVLSGLITPSEALTHPKRNYITRALGTAETVAVDLLRLDTRPNDVFLLCSDGLSNCLSEREMLDIMLSGMRMRDKLSTLIERALHRGGHDNITALLVTCEEESQ</sequence>
<reference evidence="2" key="1">
    <citation type="submission" date="2020-10" db="EMBL/GenBank/DDBJ databases">
        <authorList>
            <person name="Gilroy R."/>
        </authorList>
    </citation>
    <scope>NUCLEOTIDE SEQUENCE</scope>
    <source>
        <strain evidence="2">ChiSjej6B24-2974</strain>
    </source>
</reference>
<dbReference type="PANTHER" id="PTHR47992">
    <property type="entry name" value="PROTEIN PHOSPHATASE"/>
    <property type="match status" value="1"/>
</dbReference>
<proteinExistence type="predicted"/>
<dbReference type="CDD" id="cd00143">
    <property type="entry name" value="PP2Cc"/>
    <property type="match status" value="1"/>
</dbReference>
<dbReference type="SMART" id="SM00331">
    <property type="entry name" value="PP2C_SIG"/>
    <property type="match status" value="1"/>
</dbReference>
<dbReference type="Proteomes" id="UP000824260">
    <property type="component" value="Unassembled WGS sequence"/>
</dbReference>
<accession>A0A9D0ZNK1</accession>
<dbReference type="AlphaFoldDB" id="A0A9D0ZNK1"/>
<dbReference type="Gene3D" id="3.60.40.10">
    <property type="entry name" value="PPM-type phosphatase domain"/>
    <property type="match status" value="1"/>
</dbReference>
<protein>
    <submittedName>
        <fullName evidence="2">Stp1/IreP family PP2C-type Ser/Thr phosphatase</fullName>
    </submittedName>
</protein>
<dbReference type="Pfam" id="PF13672">
    <property type="entry name" value="PP2C_2"/>
    <property type="match status" value="1"/>
</dbReference>
<dbReference type="SMART" id="SM00332">
    <property type="entry name" value="PP2Cc"/>
    <property type="match status" value="1"/>
</dbReference>